<evidence type="ECO:0000313" key="1">
    <source>
        <dbReference type="EMBL" id="GJT35780.1"/>
    </source>
</evidence>
<evidence type="ECO:0000313" key="2">
    <source>
        <dbReference type="Proteomes" id="UP001151760"/>
    </source>
</evidence>
<proteinExistence type="predicted"/>
<protein>
    <submittedName>
        <fullName evidence="1">Uncharacterized protein</fullName>
    </submittedName>
</protein>
<sequence>MQRKRENRKISPGHKFRWFGLLRTSSLPTPLPVSPTREFVKTSTELFHWREDFTTMDFVVEDELRLCLEDEQRMRLEHEKKILEEQRFRVEEAKRMRLEEDKLLQIDELKKKVP</sequence>
<name>A0ABQ5D954_9ASTR</name>
<reference evidence="1" key="2">
    <citation type="submission" date="2022-01" db="EMBL/GenBank/DDBJ databases">
        <authorList>
            <person name="Yamashiro T."/>
            <person name="Shiraishi A."/>
            <person name="Satake H."/>
            <person name="Nakayama K."/>
        </authorList>
    </citation>
    <scope>NUCLEOTIDE SEQUENCE</scope>
</reference>
<gene>
    <name evidence="1" type="ORF">Tco_0926199</name>
</gene>
<dbReference type="Proteomes" id="UP001151760">
    <property type="component" value="Unassembled WGS sequence"/>
</dbReference>
<comment type="caution">
    <text evidence="1">The sequence shown here is derived from an EMBL/GenBank/DDBJ whole genome shotgun (WGS) entry which is preliminary data.</text>
</comment>
<reference evidence="1" key="1">
    <citation type="journal article" date="2022" name="Int. J. Mol. Sci.">
        <title>Draft Genome of Tanacetum Coccineum: Genomic Comparison of Closely Related Tanacetum-Family Plants.</title>
        <authorList>
            <person name="Yamashiro T."/>
            <person name="Shiraishi A."/>
            <person name="Nakayama K."/>
            <person name="Satake H."/>
        </authorList>
    </citation>
    <scope>NUCLEOTIDE SEQUENCE</scope>
</reference>
<organism evidence="1 2">
    <name type="scientific">Tanacetum coccineum</name>
    <dbReference type="NCBI Taxonomy" id="301880"/>
    <lineage>
        <taxon>Eukaryota</taxon>
        <taxon>Viridiplantae</taxon>
        <taxon>Streptophyta</taxon>
        <taxon>Embryophyta</taxon>
        <taxon>Tracheophyta</taxon>
        <taxon>Spermatophyta</taxon>
        <taxon>Magnoliopsida</taxon>
        <taxon>eudicotyledons</taxon>
        <taxon>Gunneridae</taxon>
        <taxon>Pentapetalae</taxon>
        <taxon>asterids</taxon>
        <taxon>campanulids</taxon>
        <taxon>Asterales</taxon>
        <taxon>Asteraceae</taxon>
        <taxon>Asteroideae</taxon>
        <taxon>Anthemideae</taxon>
        <taxon>Anthemidinae</taxon>
        <taxon>Tanacetum</taxon>
    </lineage>
</organism>
<dbReference type="EMBL" id="BQNB010015080">
    <property type="protein sequence ID" value="GJT35780.1"/>
    <property type="molecule type" value="Genomic_DNA"/>
</dbReference>
<keyword evidence="2" id="KW-1185">Reference proteome</keyword>
<accession>A0ABQ5D954</accession>